<dbReference type="EMBL" id="CP017634">
    <property type="protein sequence ID" value="ATW23401.1"/>
    <property type="molecule type" value="Genomic_DNA"/>
</dbReference>
<protein>
    <submittedName>
        <fullName evidence="2">Uncharacterized protein</fullName>
    </submittedName>
</protein>
<feature type="transmembrane region" description="Helical" evidence="1">
    <location>
        <begin position="33"/>
        <end position="55"/>
    </location>
</feature>
<dbReference type="AlphaFoldDB" id="A0A3G1KLV4"/>
<evidence type="ECO:0000313" key="2">
    <source>
        <dbReference type="EMBL" id="ATW23401.1"/>
    </source>
</evidence>
<reference evidence="2 3" key="1">
    <citation type="submission" date="2016-10" db="EMBL/GenBank/DDBJ databases">
        <title>Complete Genome Sequence of Peptococcaceae strain DCMF.</title>
        <authorList>
            <person name="Edwards R.J."/>
            <person name="Holland S.I."/>
            <person name="Deshpande N.P."/>
            <person name="Wong Y.K."/>
            <person name="Ertan H."/>
            <person name="Manefield M."/>
            <person name="Russell T.L."/>
            <person name="Lee M.J."/>
        </authorList>
    </citation>
    <scope>NUCLEOTIDE SEQUENCE [LARGE SCALE GENOMIC DNA]</scope>
    <source>
        <strain evidence="2 3">DCMF</strain>
    </source>
</reference>
<organism evidence="2 3">
    <name type="scientific">Formimonas warabiya</name>
    <dbReference type="NCBI Taxonomy" id="1761012"/>
    <lineage>
        <taxon>Bacteria</taxon>
        <taxon>Bacillati</taxon>
        <taxon>Bacillota</taxon>
        <taxon>Clostridia</taxon>
        <taxon>Eubacteriales</taxon>
        <taxon>Peptococcaceae</taxon>
        <taxon>Candidatus Formimonas</taxon>
    </lineage>
</organism>
<proteinExistence type="predicted"/>
<sequence>MSMQIAALSVLFLIIIALEVPRLVKGKMWRELVVFSVLLLAGAGLSYALALNIPVPNPTNVMEKLFEPVSQWIDKVLS</sequence>
<dbReference type="KEGG" id="fwa:DCMF_00075"/>
<evidence type="ECO:0000313" key="3">
    <source>
        <dbReference type="Proteomes" id="UP000323521"/>
    </source>
</evidence>
<keyword evidence="1" id="KW-0812">Transmembrane</keyword>
<keyword evidence="1" id="KW-0472">Membrane</keyword>
<keyword evidence="3" id="KW-1185">Reference proteome</keyword>
<accession>A0A3G1KLV4</accession>
<keyword evidence="1" id="KW-1133">Transmembrane helix</keyword>
<gene>
    <name evidence="2" type="ORF">DCMF_00075</name>
</gene>
<evidence type="ECO:0000256" key="1">
    <source>
        <dbReference type="SAM" id="Phobius"/>
    </source>
</evidence>
<name>A0A3G1KLV4_FORW1</name>
<dbReference type="Proteomes" id="UP000323521">
    <property type="component" value="Chromosome"/>
</dbReference>